<dbReference type="PROSITE" id="PS51456">
    <property type="entry name" value="MYOSIN_MOTOR"/>
    <property type="match status" value="1"/>
</dbReference>
<accession>A0A812UF25</accession>
<keyword evidence="5 6" id="KW-0009">Actin-binding</keyword>
<comment type="caution">
    <text evidence="10">The sequence shown here is derived from an EMBL/GenBank/DDBJ whole genome shotgun (WGS) entry which is preliminary data.</text>
</comment>
<dbReference type="Gene3D" id="3.40.850.10">
    <property type="entry name" value="Kinesin motor domain"/>
    <property type="match status" value="2"/>
</dbReference>
<evidence type="ECO:0000256" key="2">
    <source>
        <dbReference type="ARBA" id="ARBA00022840"/>
    </source>
</evidence>
<dbReference type="GO" id="GO:0016459">
    <property type="term" value="C:myosin complex"/>
    <property type="evidence" value="ECO:0007669"/>
    <property type="project" value="UniProtKB-KW"/>
</dbReference>
<feature type="domain" description="Myosin motor" evidence="9">
    <location>
        <begin position="73"/>
        <end position="786"/>
    </location>
</feature>
<dbReference type="Gene3D" id="1.20.58.530">
    <property type="match status" value="1"/>
</dbReference>
<dbReference type="GO" id="GO:0000146">
    <property type="term" value="F:microfilament motor activity"/>
    <property type="evidence" value="ECO:0007669"/>
    <property type="project" value="TreeGrafter"/>
</dbReference>
<dbReference type="InterPro" id="IPR027417">
    <property type="entry name" value="P-loop_NTPase"/>
</dbReference>
<dbReference type="GO" id="GO:0016020">
    <property type="term" value="C:membrane"/>
    <property type="evidence" value="ECO:0007669"/>
    <property type="project" value="TreeGrafter"/>
</dbReference>
<keyword evidence="3 6" id="KW-0518">Myosin</keyword>
<dbReference type="Pfam" id="PF00063">
    <property type="entry name" value="Myosin_head"/>
    <property type="match status" value="2"/>
</dbReference>
<feature type="region of interest" description="Disordered" evidence="8">
    <location>
        <begin position="1171"/>
        <end position="1190"/>
    </location>
</feature>
<evidence type="ECO:0000313" key="11">
    <source>
        <dbReference type="Proteomes" id="UP000604046"/>
    </source>
</evidence>
<dbReference type="Gene3D" id="1.20.120.720">
    <property type="entry name" value="Myosin VI head, motor domain, U50 subdomain"/>
    <property type="match status" value="1"/>
</dbReference>
<evidence type="ECO:0000256" key="3">
    <source>
        <dbReference type="ARBA" id="ARBA00023123"/>
    </source>
</evidence>
<evidence type="ECO:0000256" key="7">
    <source>
        <dbReference type="SAM" id="Coils"/>
    </source>
</evidence>
<dbReference type="CDD" id="cd00124">
    <property type="entry name" value="MYSc"/>
    <property type="match status" value="1"/>
</dbReference>
<dbReference type="Gene3D" id="1.10.287.1490">
    <property type="match status" value="1"/>
</dbReference>
<dbReference type="GO" id="GO:0005524">
    <property type="term" value="F:ATP binding"/>
    <property type="evidence" value="ECO:0007669"/>
    <property type="project" value="UniProtKB-UniRule"/>
</dbReference>
<dbReference type="GO" id="GO:0007015">
    <property type="term" value="P:actin filament organization"/>
    <property type="evidence" value="ECO:0007669"/>
    <property type="project" value="TreeGrafter"/>
</dbReference>
<reference evidence="10" key="1">
    <citation type="submission" date="2021-02" db="EMBL/GenBank/DDBJ databases">
        <authorList>
            <person name="Dougan E. K."/>
            <person name="Rhodes N."/>
            <person name="Thang M."/>
            <person name="Chan C."/>
        </authorList>
    </citation>
    <scope>NUCLEOTIDE SEQUENCE</scope>
</reference>
<name>A0A812UF25_9DINO</name>
<evidence type="ECO:0000256" key="5">
    <source>
        <dbReference type="ARBA" id="ARBA00023203"/>
    </source>
</evidence>
<keyword evidence="11" id="KW-1185">Reference proteome</keyword>
<keyword evidence="7" id="KW-0175">Coiled coil</keyword>
<dbReference type="InterPro" id="IPR001609">
    <property type="entry name" value="Myosin_head_motor_dom-like"/>
</dbReference>
<proteinExistence type="inferred from homology"/>
<evidence type="ECO:0000259" key="9">
    <source>
        <dbReference type="PROSITE" id="PS51456"/>
    </source>
</evidence>
<dbReference type="InterPro" id="IPR036961">
    <property type="entry name" value="Kinesin_motor_dom_sf"/>
</dbReference>
<keyword evidence="4 6" id="KW-0505">Motor protein</keyword>
<keyword evidence="2 6" id="KW-0067">ATP-binding</keyword>
<evidence type="ECO:0000313" key="10">
    <source>
        <dbReference type="EMBL" id="CAE7563568.1"/>
    </source>
</evidence>
<dbReference type="GO" id="GO:0051015">
    <property type="term" value="F:actin filament binding"/>
    <property type="evidence" value="ECO:0007669"/>
    <property type="project" value="TreeGrafter"/>
</dbReference>
<dbReference type="Gene3D" id="1.10.10.820">
    <property type="match status" value="1"/>
</dbReference>
<evidence type="ECO:0000256" key="8">
    <source>
        <dbReference type="SAM" id="MobiDB-lite"/>
    </source>
</evidence>
<dbReference type="SMART" id="SM00242">
    <property type="entry name" value="MYSc"/>
    <property type="match status" value="1"/>
</dbReference>
<protein>
    <submittedName>
        <fullName evidence="10">XI-E protein</fullName>
    </submittedName>
</protein>
<keyword evidence="1 6" id="KW-0547">Nucleotide-binding</keyword>
<comment type="similarity">
    <text evidence="6">Belongs to the TRAFAC class myosin-kinesin ATPase superfamily. Myosin family.</text>
</comment>
<evidence type="ECO:0000256" key="6">
    <source>
        <dbReference type="PROSITE-ProRule" id="PRU00782"/>
    </source>
</evidence>
<feature type="coiled-coil region" evidence="7">
    <location>
        <begin position="847"/>
        <end position="976"/>
    </location>
</feature>
<dbReference type="PANTHER" id="PTHR13140">
    <property type="entry name" value="MYOSIN"/>
    <property type="match status" value="1"/>
</dbReference>
<dbReference type="Proteomes" id="UP000604046">
    <property type="component" value="Unassembled WGS sequence"/>
</dbReference>
<dbReference type="OrthoDB" id="10249697at2759"/>
<dbReference type="PRINTS" id="PR00193">
    <property type="entry name" value="MYOSINHEAVY"/>
</dbReference>
<dbReference type="PROSITE" id="PS50096">
    <property type="entry name" value="IQ"/>
    <property type="match status" value="1"/>
</dbReference>
<feature type="coiled-coil region" evidence="7">
    <location>
        <begin position="1007"/>
        <end position="1155"/>
    </location>
</feature>
<dbReference type="EMBL" id="CAJNDS010002679">
    <property type="protein sequence ID" value="CAE7563568.1"/>
    <property type="molecule type" value="Genomic_DNA"/>
</dbReference>
<feature type="region of interest" description="Actin-binding" evidence="6">
    <location>
        <begin position="661"/>
        <end position="683"/>
    </location>
</feature>
<sequence>MSFRVDPHFVLPSNRRQSRLAWQLSDGAKFEIAQEKARPVDPICLKGVEDLLLGRDMTGPPFQADFLRMFVSSMCGPRLSLGDFNEGALLHNVRQRYFDDLIYTGIGSAVLTQCGGYCRQEPVRWASVNPFQNLPGLYSEAKQKFYRDRSAAAGASGDESELPPHLFSVAAAAYTTMLGDARNQSIIISGESGAGKTEATKRILTYFANLQRSSSAVHEKMSIEEQVLRSNPILEAFGNAKTIRNDNSSRFGKFIDIEFDSSGKLQSARISNYLLEKSRIVKQQPDERGYHAFYQLCAGASSLPGIGSSLGLRSAYDHAYTSVCTDIPGVDDAGMFEEAVECMDGLGFSTEEKNSVYQLVAAVLHLGDMQFEEGDDGSRICDAALTAKLCELLQVSKEAFTNTFQYKTMEDPFSKNMINMPQAADSGDSSDATDARTRVSSTGWCGESIKVLRGREDATKKIGILDIYGFEVFEWNSFEQLCINFANEKLQQHFNSHMFTMEQRLYSEEGISWSHIQWQDNQEIIDNLEKRPPGSSAFDLRVGTGRRGLRLVNMRLGVFCILDSECLMPSGSVLSNTQLVLLALRQDMGSPMAGHVGMVDIITLLKSSSMTMCRTLFSDPRFTPDMQHDVPAAAGSACRGSEPPLGLSLRFPIHPVHPSRSADALNRFRGTNPRYIRCIKPNGHKQAHEIDSLDVQRQLRCAGMLESIRIRRAGYSVRRPFKEFFNRFRILCPHISTGGSLDPDYKELSRKILMDVEAGRKEELQGRLEKAIGEAVKVFVLRIQKRWRGFRAKRRYRAMKVATVQLQAALRTLRERSLYVAELEKSKATAAQMQRLKGKLAADRIQKMREDEEKKQAFDEAKKAAQEKAKALEDMQKTLAQERERAERETTQRLEEERERMMQAKSAEHTRAREVESDQVEQLRKELFEAKKENARLQGQLDTKTSETAEVSAADYDALRAELQDVRREKVRLEVEMTTCKSAEEYTTIAEEVAQLREECSSIRRAKLTAETQLEQRKSQLASAEEKISRLEAQTVELQVLKSSNDDFQIQLQRLSAQNQALEQRAAAETSLRNELRDLKVEKIRLEGDLDTLKLREEAMSAKLKGSDKAGTELQQLRSRAMAAEAELEQSRHQLEALQQQLERSSREAGSERANSLDQLRSELLARIESKTTHVGLEPSMRPSIVPDEDGRKSMINQREMMEKLKQQFNEATRAKDAKDVEPELPITASADRELELEEELRRVRKENVELSIKVSSSWDSAARVSAVGLQEDLKDKQQESSHLLGSSSGLKAELEDLKFQLEQDGWGSRCCSSCSPRSRQG</sequence>
<dbReference type="Gene3D" id="1.20.5.190">
    <property type="match status" value="1"/>
</dbReference>
<gene>
    <name evidence="10" type="primary">XI-E</name>
    <name evidence="10" type="ORF">SNAT2548_LOCUS31870</name>
</gene>
<dbReference type="GO" id="GO:0005737">
    <property type="term" value="C:cytoplasm"/>
    <property type="evidence" value="ECO:0007669"/>
    <property type="project" value="TreeGrafter"/>
</dbReference>
<organism evidence="10 11">
    <name type="scientific">Symbiodinium natans</name>
    <dbReference type="NCBI Taxonomy" id="878477"/>
    <lineage>
        <taxon>Eukaryota</taxon>
        <taxon>Sar</taxon>
        <taxon>Alveolata</taxon>
        <taxon>Dinophyceae</taxon>
        <taxon>Suessiales</taxon>
        <taxon>Symbiodiniaceae</taxon>
        <taxon>Symbiodinium</taxon>
    </lineage>
</organism>
<evidence type="ECO:0000256" key="4">
    <source>
        <dbReference type="ARBA" id="ARBA00023175"/>
    </source>
</evidence>
<feature type="coiled-coil region" evidence="7">
    <location>
        <begin position="1195"/>
        <end position="1254"/>
    </location>
</feature>
<dbReference type="SUPFAM" id="SSF52540">
    <property type="entry name" value="P-loop containing nucleoside triphosphate hydrolases"/>
    <property type="match status" value="1"/>
</dbReference>
<evidence type="ECO:0000256" key="1">
    <source>
        <dbReference type="ARBA" id="ARBA00022741"/>
    </source>
</evidence>
<feature type="binding site" evidence="6">
    <location>
        <begin position="190"/>
        <end position="197"/>
    </location>
    <ligand>
        <name>ATP</name>
        <dbReference type="ChEBI" id="CHEBI:30616"/>
    </ligand>
</feature>
<dbReference type="PANTHER" id="PTHR13140:SF706">
    <property type="entry name" value="DILUTE CLASS UNCONVENTIONAL MYOSIN, ISOFORM C"/>
    <property type="match status" value="1"/>
</dbReference>